<dbReference type="Proteomes" id="UP000886804">
    <property type="component" value="Unassembled WGS sequence"/>
</dbReference>
<dbReference type="EMBL" id="DWYS01000140">
    <property type="protein sequence ID" value="HJB08523.1"/>
    <property type="molecule type" value="Genomic_DNA"/>
</dbReference>
<sequence length="111" mass="13194">MGIEKIRRKRQLGKWRRKWAQRVSGSLKRERFQRRLKVCLAAALMAEGLWFAFQAVSVKTWEQEMRMESGEEDHRLIRGLRLQIEDGKLQLFQVQEHVQPETKEGETGRSD</sequence>
<gene>
    <name evidence="1" type="ORF">H9716_11795</name>
</gene>
<organism evidence="1 2">
    <name type="scientific">Candidatus Enterocloster faecavium</name>
    <dbReference type="NCBI Taxonomy" id="2838560"/>
    <lineage>
        <taxon>Bacteria</taxon>
        <taxon>Bacillati</taxon>
        <taxon>Bacillota</taxon>
        <taxon>Clostridia</taxon>
        <taxon>Lachnospirales</taxon>
        <taxon>Lachnospiraceae</taxon>
        <taxon>Enterocloster</taxon>
    </lineage>
</organism>
<accession>A0A9D2L9R2</accession>
<dbReference type="AlphaFoldDB" id="A0A9D2L9R2"/>
<reference evidence="1" key="1">
    <citation type="journal article" date="2021" name="PeerJ">
        <title>Extensive microbial diversity within the chicken gut microbiome revealed by metagenomics and culture.</title>
        <authorList>
            <person name="Gilroy R."/>
            <person name="Ravi A."/>
            <person name="Getino M."/>
            <person name="Pursley I."/>
            <person name="Horton D.L."/>
            <person name="Alikhan N.F."/>
            <person name="Baker D."/>
            <person name="Gharbi K."/>
            <person name="Hall N."/>
            <person name="Watson M."/>
            <person name="Adriaenssens E.M."/>
            <person name="Foster-Nyarko E."/>
            <person name="Jarju S."/>
            <person name="Secka A."/>
            <person name="Antonio M."/>
            <person name="Oren A."/>
            <person name="Chaudhuri R.R."/>
            <person name="La Ragione R."/>
            <person name="Hildebrand F."/>
            <person name="Pallen M.J."/>
        </authorList>
    </citation>
    <scope>NUCLEOTIDE SEQUENCE</scope>
    <source>
        <strain evidence="1">CHK188-4685</strain>
    </source>
</reference>
<comment type="caution">
    <text evidence="1">The sequence shown here is derived from an EMBL/GenBank/DDBJ whole genome shotgun (WGS) entry which is preliminary data.</text>
</comment>
<protein>
    <submittedName>
        <fullName evidence="1">Uncharacterized protein</fullName>
    </submittedName>
</protein>
<reference evidence="1" key="2">
    <citation type="submission" date="2021-04" db="EMBL/GenBank/DDBJ databases">
        <authorList>
            <person name="Gilroy R."/>
        </authorList>
    </citation>
    <scope>NUCLEOTIDE SEQUENCE</scope>
    <source>
        <strain evidence="1">CHK188-4685</strain>
    </source>
</reference>
<evidence type="ECO:0000313" key="1">
    <source>
        <dbReference type="EMBL" id="HJB08523.1"/>
    </source>
</evidence>
<name>A0A9D2L9R2_9FIRM</name>
<evidence type="ECO:0000313" key="2">
    <source>
        <dbReference type="Proteomes" id="UP000886804"/>
    </source>
</evidence>
<proteinExistence type="predicted"/>